<feature type="domain" description="GAT" evidence="8">
    <location>
        <begin position="265"/>
        <end position="393"/>
    </location>
</feature>
<evidence type="ECO:0000256" key="5">
    <source>
        <dbReference type="ARBA" id="ARBA00023136"/>
    </source>
</evidence>
<evidence type="ECO:0000313" key="9">
    <source>
        <dbReference type="EMBL" id="MCC9063650.1"/>
    </source>
</evidence>
<evidence type="ECO:0000256" key="2">
    <source>
        <dbReference type="ARBA" id="ARBA00022475"/>
    </source>
</evidence>
<keyword evidence="5 7" id="KW-0472">Membrane</keyword>
<comment type="subcellular location">
    <subcellularLocation>
        <location evidence="1">Cell membrane</location>
        <topology evidence="1">Multi-pass membrane protein</topology>
    </subcellularLocation>
    <subcellularLocation>
        <location evidence="6">Membrane</location>
        <topology evidence="6">Multi-pass membrane protein</topology>
    </subcellularLocation>
</comment>
<name>A0ABS8MG32_9FLAO</name>
<dbReference type="Proteomes" id="UP001430679">
    <property type="component" value="Unassembled WGS sequence"/>
</dbReference>
<comment type="similarity">
    <text evidence="6">Belongs to the exbB/tolQ family.</text>
</comment>
<dbReference type="InterPro" id="IPR002898">
    <property type="entry name" value="MotA_ExbB_proton_chnl"/>
</dbReference>
<keyword evidence="4 7" id="KW-1133">Transmembrane helix</keyword>
<proteinExistence type="inferred from homology"/>
<protein>
    <submittedName>
        <fullName evidence="9">MotA/TolQ/ExbB proton channel family protein</fullName>
    </submittedName>
</protein>
<evidence type="ECO:0000259" key="8">
    <source>
        <dbReference type="PROSITE" id="PS50909"/>
    </source>
</evidence>
<keyword evidence="6" id="KW-0653">Protein transport</keyword>
<evidence type="ECO:0000256" key="1">
    <source>
        <dbReference type="ARBA" id="ARBA00004651"/>
    </source>
</evidence>
<dbReference type="EMBL" id="JAJJMM010000001">
    <property type="protein sequence ID" value="MCC9063650.1"/>
    <property type="molecule type" value="Genomic_DNA"/>
</dbReference>
<accession>A0ABS8MG32</accession>
<sequence>MTEISVALIIFAFWTSFSVVYYKRYKRFQLNADKQKANFWNNSYIFDIIPSVFPTLGIFCTALGITIGIWNFDTTDIQGSIPQLLDGLKIAFIATMAGIIGLILFQKWNALIQMEIEESPNRPVKHTDELSAINALSQHIIDLKESLIVTIEKNLEEKVAIKLSSLESEIVTLNKTVNENHKSAKESITQLNTTTNNSRSELNEQFKLLREESKAIGKKSNDNTKEIINAMTDNNKFIVKKFDEFSELMSKNNTEALVDVMKNVTEQFNKQMSELINRLVQENFAELNKSVQSMNDWQKDNKDQIKKLTNNFQKTTELFDISSKTLSEVALNSKSLIDDNSKLVNLVETLEKVMVSDNKFSEITNNLVSTIDTLKETTDSFEETTSKLNDWVRTERNFKDSADIIIVKLEEFRDFKSDVWMNYRKEMDAAVGIIEKTTISLSKELSEIDTFFYDRLSNTLENLDLCIQRFLPENN</sequence>
<keyword evidence="10" id="KW-1185">Reference proteome</keyword>
<evidence type="ECO:0000256" key="4">
    <source>
        <dbReference type="ARBA" id="ARBA00022989"/>
    </source>
</evidence>
<dbReference type="PROSITE" id="PS50909">
    <property type="entry name" value="GAT"/>
    <property type="match status" value="1"/>
</dbReference>
<keyword evidence="6" id="KW-0813">Transport</keyword>
<keyword evidence="2" id="KW-1003">Cell membrane</keyword>
<evidence type="ECO:0000256" key="6">
    <source>
        <dbReference type="RuleBase" id="RU004057"/>
    </source>
</evidence>
<gene>
    <name evidence="9" type="ORF">LNP81_11685</name>
</gene>
<evidence type="ECO:0000313" key="10">
    <source>
        <dbReference type="Proteomes" id="UP001430679"/>
    </source>
</evidence>
<dbReference type="RefSeq" id="WP_230036016.1">
    <property type="nucleotide sequence ID" value="NZ_JAJJMM010000001.1"/>
</dbReference>
<feature type="transmembrane region" description="Helical" evidence="7">
    <location>
        <begin position="87"/>
        <end position="105"/>
    </location>
</feature>
<comment type="caution">
    <text evidence="9">The sequence shown here is derived from an EMBL/GenBank/DDBJ whole genome shotgun (WGS) entry which is preliminary data.</text>
</comment>
<dbReference type="InterPro" id="IPR004152">
    <property type="entry name" value="GAT_dom"/>
</dbReference>
<feature type="transmembrane region" description="Helical" evidence="7">
    <location>
        <begin position="6"/>
        <end position="23"/>
    </location>
</feature>
<dbReference type="Pfam" id="PF01618">
    <property type="entry name" value="MotA_ExbB"/>
    <property type="match status" value="1"/>
</dbReference>
<feature type="transmembrane region" description="Helical" evidence="7">
    <location>
        <begin position="44"/>
        <end position="67"/>
    </location>
</feature>
<organism evidence="9 10">
    <name type="scientific">Flavobacterium piscisymbiosum</name>
    <dbReference type="NCBI Taxonomy" id="2893753"/>
    <lineage>
        <taxon>Bacteria</taxon>
        <taxon>Pseudomonadati</taxon>
        <taxon>Bacteroidota</taxon>
        <taxon>Flavobacteriia</taxon>
        <taxon>Flavobacteriales</taxon>
        <taxon>Flavobacteriaceae</taxon>
        <taxon>Flavobacterium</taxon>
    </lineage>
</organism>
<reference evidence="9" key="1">
    <citation type="submission" date="2021-11" db="EMBL/GenBank/DDBJ databases">
        <title>Description of novel Flavobacterium species.</title>
        <authorList>
            <person name="Saticioglu I.B."/>
            <person name="Ay H."/>
            <person name="Altun S."/>
            <person name="Duman M."/>
        </authorList>
    </citation>
    <scope>NUCLEOTIDE SEQUENCE</scope>
    <source>
        <strain evidence="9">F-30</strain>
    </source>
</reference>
<evidence type="ECO:0000256" key="7">
    <source>
        <dbReference type="SAM" id="Phobius"/>
    </source>
</evidence>
<evidence type="ECO:0000256" key="3">
    <source>
        <dbReference type="ARBA" id="ARBA00022692"/>
    </source>
</evidence>
<keyword evidence="3 7" id="KW-0812">Transmembrane</keyword>